<dbReference type="AlphaFoldDB" id="A0A0F9ANU9"/>
<organism evidence="1">
    <name type="scientific">marine sediment metagenome</name>
    <dbReference type="NCBI Taxonomy" id="412755"/>
    <lineage>
        <taxon>unclassified sequences</taxon>
        <taxon>metagenomes</taxon>
        <taxon>ecological metagenomes</taxon>
    </lineage>
</organism>
<proteinExistence type="predicted"/>
<protein>
    <submittedName>
        <fullName evidence="1">Uncharacterized protein</fullName>
    </submittedName>
</protein>
<dbReference type="EMBL" id="LAZR01056590">
    <property type="protein sequence ID" value="KKK73866.1"/>
    <property type="molecule type" value="Genomic_DNA"/>
</dbReference>
<gene>
    <name evidence="1" type="ORF">LCGC14_2889530</name>
</gene>
<accession>A0A0F9ANU9</accession>
<evidence type="ECO:0000313" key="1">
    <source>
        <dbReference type="EMBL" id="KKK73866.1"/>
    </source>
</evidence>
<reference evidence="1" key="1">
    <citation type="journal article" date="2015" name="Nature">
        <title>Complex archaea that bridge the gap between prokaryotes and eukaryotes.</title>
        <authorList>
            <person name="Spang A."/>
            <person name="Saw J.H."/>
            <person name="Jorgensen S.L."/>
            <person name="Zaremba-Niedzwiedzka K."/>
            <person name="Martijn J."/>
            <person name="Lind A.E."/>
            <person name="van Eijk R."/>
            <person name="Schleper C."/>
            <person name="Guy L."/>
            <person name="Ettema T.J."/>
        </authorList>
    </citation>
    <scope>NUCLEOTIDE SEQUENCE</scope>
</reference>
<comment type="caution">
    <text evidence="1">The sequence shown here is derived from an EMBL/GenBank/DDBJ whole genome shotgun (WGS) entry which is preliminary data.</text>
</comment>
<name>A0A0F9ANU9_9ZZZZ</name>
<sequence length="251" mass="27209">MQIHAIKLGPADDLVGCVMSANVVGVKDNVTTYAQAKELGDFLLAGKKDPPIVGEVKGILLASIQPGEKIRISSPLDNLPPSTYQIISYKHSYDTEGLFTTVKISKEPRLISHVLKEIIERGSKKQETTSNPHEMRYSFNFLFDTDEGVHSDTQISDGVLSLQDGQSSGNWISPSRSTNSNITEAYLIAVGETLTGLTFEVSGNNGVNYQTITNKSKIVLTTALGAVLKIKVSFSDADTQLDSLSVQYKLA</sequence>